<sequence length="89" mass="9258">MPPPMHSAVASAPRRHGRGGLRPRVLGSAPLITAVEPCMHRLGGLQRGACCFGPAKACQTPACKPAARVPRSKGLQSIPTCSRDPPHSS</sequence>
<name>D8PY04_SCHCM</name>
<dbReference type="InParanoid" id="D8PY04"/>
<evidence type="ECO:0000256" key="1">
    <source>
        <dbReference type="SAM" id="MobiDB-lite"/>
    </source>
</evidence>
<protein>
    <submittedName>
        <fullName evidence="2">Expressed protein</fullName>
    </submittedName>
</protein>
<feature type="non-terminal residue" evidence="2">
    <location>
        <position position="89"/>
    </location>
</feature>
<evidence type="ECO:0000313" key="3">
    <source>
        <dbReference type="Proteomes" id="UP000007431"/>
    </source>
</evidence>
<reference evidence="2 3" key="1">
    <citation type="journal article" date="2010" name="Nat. Biotechnol.">
        <title>Genome sequence of the model mushroom Schizophyllum commune.</title>
        <authorList>
            <person name="Ohm R.A."/>
            <person name="de Jong J.F."/>
            <person name="Lugones L.G."/>
            <person name="Aerts A."/>
            <person name="Kothe E."/>
            <person name="Stajich J.E."/>
            <person name="de Vries R.P."/>
            <person name="Record E."/>
            <person name="Levasseur A."/>
            <person name="Baker S.E."/>
            <person name="Bartholomew K.A."/>
            <person name="Coutinho P.M."/>
            <person name="Erdmann S."/>
            <person name="Fowler T.J."/>
            <person name="Gathman A.C."/>
            <person name="Lombard V."/>
            <person name="Henrissat B."/>
            <person name="Knabe N."/>
            <person name="Kuees U."/>
            <person name="Lilly W.W."/>
            <person name="Lindquist E."/>
            <person name="Lucas S."/>
            <person name="Magnuson J.K."/>
            <person name="Piumi F."/>
            <person name="Raudaskoski M."/>
            <person name="Salamov A."/>
            <person name="Schmutz J."/>
            <person name="Schwarze F.W.M.R."/>
            <person name="vanKuyk P.A."/>
            <person name="Horton J.S."/>
            <person name="Grigoriev I.V."/>
            <person name="Woesten H.A.B."/>
        </authorList>
    </citation>
    <scope>NUCLEOTIDE SEQUENCE [LARGE SCALE GENOMIC DNA]</scope>
    <source>
        <strain evidence="3">H4-8 / FGSC 9210</strain>
    </source>
</reference>
<feature type="region of interest" description="Disordered" evidence="1">
    <location>
        <begin position="1"/>
        <end position="24"/>
    </location>
</feature>
<keyword evidence="3" id="KW-1185">Reference proteome</keyword>
<accession>D8PY04</accession>
<organism evidence="3">
    <name type="scientific">Schizophyllum commune (strain H4-8 / FGSC 9210)</name>
    <name type="common">Split gill fungus</name>
    <dbReference type="NCBI Taxonomy" id="578458"/>
    <lineage>
        <taxon>Eukaryota</taxon>
        <taxon>Fungi</taxon>
        <taxon>Dikarya</taxon>
        <taxon>Basidiomycota</taxon>
        <taxon>Agaricomycotina</taxon>
        <taxon>Agaricomycetes</taxon>
        <taxon>Agaricomycetidae</taxon>
        <taxon>Agaricales</taxon>
        <taxon>Schizophyllaceae</taxon>
        <taxon>Schizophyllum</taxon>
    </lineage>
</organism>
<proteinExistence type="predicted"/>
<dbReference type="AlphaFoldDB" id="D8PY04"/>
<dbReference type="EMBL" id="GL377304">
    <property type="protein sequence ID" value="EFI99171.1"/>
    <property type="molecule type" value="Genomic_DNA"/>
</dbReference>
<feature type="region of interest" description="Disordered" evidence="1">
    <location>
        <begin position="69"/>
        <end position="89"/>
    </location>
</feature>
<evidence type="ECO:0000313" key="2">
    <source>
        <dbReference type="EMBL" id="EFI99171.1"/>
    </source>
</evidence>
<gene>
    <name evidence="2" type="ORF">SCHCODRAFT_10881</name>
</gene>
<dbReference type="HOGENOM" id="CLU_2475100_0_0_1"/>
<dbReference type="Proteomes" id="UP000007431">
    <property type="component" value="Unassembled WGS sequence"/>
</dbReference>